<dbReference type="EMBL" id="QXHD01000004">
    <property type="protein sequence ID" value="NEZ56339.1"/>
    <property type="molecule type" value="Genomic_DNA"/>
</dbReference>
<evidence type="ECO:0000256" key="1">
    <source>
        <dbReference type="ARBA" id="ARBA00023015"/>
    </source>
</evidence>
<evidence type="ECO:0000256" key="2">
    <source>
        <dbReference type="ARBA" id="ARBA00023125"/>
    </source>
</evidence>
<name>A0A6M0RJK3_9CYAN</name>
<protein>
    <submittedName>
        <fullName evidence="5">AraC family transcriptional regulator</fullName>
    </submittedName>
</protein>
<organism evidence="5 6">
    <name type="scientific">Adonisia turfae CCMR0081</name>
    <dbReference type="NCBI Taxonomy" id="2292702"/>
    <lineage>
        <taxon>Bacteria</taxon>
        <taxon>Bacillati</taxon>
        <taxon>Cyanobacteriota</taxon>
        <taxon>Adonisia</taxon>
        <taxon>Adonisia turfae</taxon>
    </lineage>
</organism>
<dbReference type="InterPro" id="IPR050204">
    <property type="entry name" value="AraC_XylS_family_regulators"/>
</dbReference>
<dbReference type="PANTHER" id="PTHR46796:SF6">
    <property type="entry name" value="ARAC SUBFAMILY"/>
    <property type="match status" value="1"/>
</dbReference>
<evidence type="ECO:0000259" key="4">
    <source>
        <dbReference type="PROSITE" id="PS01124"/>
    </source>
</evidence>
<feature type="domain" description="HTH araC/xylS-type" evidence="4">
    <location>
        <begin position="169"/>
        <end position="267"/>
    </location>
</feature>
<dbReference type="PROSITE" id="PS00041">
    <property type="entry name" value="HTH_ARAC_FAMILY_1"/>
    <property type="match status" value="1"/>
</dbReference>
<gene>
    <name evidence="5" type="ORF">DXZ20_11785</name>
</gene>
<evidence type="ECO:0000256" key="3">
    <source>
        <dbReference type="ARBA" id="ARBA00023163"/>
    </source>
</evidence>
<dbReference type="PROSITE" id="PS01124">
    <property type="entry name" value="HTH_ARAC_FAMILY_2"/>
    <property type="match status" value="1"/>
</dbReference>
<sequence length="267" mass="30450">MEPIRITQLLNPPGEGHYHCGTKHTLFMSLVPRPIYYLQAQDGKTHTGLYKKGDISITPASTPFFARWEGDENCLQIQLSDAFVKRIAQETIQQDCDRILLLPQFQTNNPQLESIATMLLTEFKQNATGNRLYLDSLANVLAVNLLRQHTTTKTSVPTYGGGLPQYQLQRVLDYIDAYLDREIKLADLAQLLDMSQFHFSRLFKQSIGISPHQYLVQQRVERAKQLLKQTDRLIVDIALECGFNSHSHLSKQFRQVTGMSPKAFRAS</sequence>
<dbReference type="InterPro" id="IPR009057">
    <property type="entry name" value="Homeodomain-like_sf"/>
</dbReference>
<dbReference type="SMART" id="SM00342">
    <property type="entry name" value="HTH_ARAC"/>
    <property type="match status" value="1"/>
</dbReference>
<evidence type="ECO:0000313" key="5">
    <source>
        <dbReference type="EMBL" id="NEZ56339.1"/>
    </source>
</evidence>
<dbReference type="Proteomes" id="UP000481033">
    <property type="component" value="Unassembled WGS sequence"/>
</dbReference>
<keyword evidence="3" id="KW-0804">Transcription</keyword>
<dbReference type="GO" id="GO:0043565">
    <property type="term" value="F:sequence-specific DNA binding"/>
    <property type="evidence" value="ECO:0007669"/>
    <property type="project" value="InterPro"/>
</dbReference>
<dbReference type="InterPro" id="IPR018060">
    <property type="entry name" value="HTH_AraC"/>
</dbReference>
<dbReference type="SUPFAM" id="SSF46689">
    <property type="entry name" value="Homeodomain-like"/>
    <property type="match status" value="2"/>
</dbReference>
<dbReference type="GO" id="GO:0003700">
    <property type="term" value="F:DNA-binding transcription factor activity"/>
    <property type="evidence" value="ECO:0007669"/>
    <property type="project" value="InterPro"/>
</dbReference>
<comment type="caution">
    <text evidence="5">The sequence shown here is derived from an EMBL/GenBank/DDBJ whole genome shotgun (WGS) entry which is preliminary data.</text>
</comment>
<keyword evidence="2" id="KW-0238">DNA-binding</keyword>
<evidence type="ECO:0000313" key="6">
    <source>
        <dbReference type="Proteomes" id="UP000481033"/>
    </source>
</evidence>
<keyword evidence="1" id="KW-0805">Transcription regulation</keyword>
<accession>A0A6M0RJK3</accession>
<proteinExistence type="predicted"/>
<dbReference type="Gene3D" id="1.10.10.60">
    <property type="entry name" value="Homeodomain-like"/>
    <property type="match status" value="2"/>
</dbReference>
<dbReference type="PANTHER" id="PTHR46796">
    <property type="entry name" value="HTH-TYPE TRANSCRIPTIONAL ACTIVATOR RHAS-RELATED"/>
    <property type="match status" value="1"/>
</dbReference>
<dbReference type="Pfam" id="PF12833">
    <property type="entry name" value="HTH_18"/>
    <property type="match status" value="1"/>
</dbReference>
<dbReference type="RefSeq" id="WP_163669337.1">
    <property type="nucleotide sequence ID" value="NZ_QXHD01000004.1"/>
</dbReference>
<keyword evidence="6" id="KW-1185">Reference proteome</keyword>
<dbReference type="InterPro" id="IPR018062">
    <property type="entry name" value="HTH_AraC-typ_CS"/>
</dbReference>
<reference evidence="5 6" key="1">
    <citation type="journal article" date="2020" name="Microb. Ecol.">
        <title>Ecogenomics of the Marine Benthic Filamentous Cyanobacterium Adonisia.</title>
        <authorList>
            <person name="Walter J.M."/>
            <person name="Coutinho F.H."/>
            <person name="Leomil L."/>
            <person name="Hargreaves P.I."/>
            <person name="Campeao M.E."/>
            <person name="Vieira V.V."/>
            <person name="Silva B.S."/>
            <person name="Fistarol G.O."/>
            <person name="Salomon P.S."/>
            <person name="Sawabe T."/>
            <person name="Mino S."/>
            <person name="Hosokawa M."/>
            <person name="Miyashita H."/>
            <person name="Maruyama F."/>
            <person name="van Verk M.C."/>
            <person name="Dutilh B.E."/>
            <person name="Thompson C.C."/>
            <person name="Thompson F.L."/>
        </authorList>
    </citation>
    <scope>NUCLEOTIDE SEQUENCE [LARGE SCALE GENOMIC DNA]</scope>
    <source>
        <strain evidence="5 6">CCMR0081</strain>
    </source>
</reference>
<dbReference type="AlphaFoldDB" id="A0A6M0RJK3"/>